<feature type="compositionally biased region" description="Basic residues" evidence="1">
    <location>
        <begin position="209"/>
        <end position="218"/>
    </location>
</feature>
<gene>
    <name evidence="2" type="ORF">OEA41_004889</name>
</gene>
<feature type="region of interest" description="Disordered" evidence="1">
    <location>
        <begin position="271"/>
        <end position="307"/>
    </location>
</feature>
<feature type="compositionally biased region" description="Basic residues" evidence="1">
    <location>
        <begin position="341"/>
        <end position="350"/>
    </location>
</feature>
<reference evidence="2" key="1">
    <citation type="submission" date="2022-11" db="EMBL/GenBank/DDBJ databases">
        <title>Chromosomal genome sequence assembly and mating type (MAT) locus characterization of the leprose asexual lichenized fungus Lepraria neglecta (Nyl.) Erichsen.</title>
        <authorList>
            <person name="Allen J.L."/>
            <person name="Pfeffer B."/>
        </authorList>
    </citation>
    <scope>NUCLEOTIDE SEQUENCE</scope>
    <source>
        <strain evidence="2">Allen 5258</strain>
    </source>
</reference>
<accession>A0AAD9Z011</accession>
<protein>
    <submittedName>
        <fullName evidence="2">Uncharacterized protein</fullName>
    </submittedName>
</protein>
<feature type="region of interest" description="Disordered" evidence="1">
    <location>
        <begin position="339"/>
        <end position="361"/>
    </location>
</feature>
<evidence type="ECO:0000256" key="1">
    <source>
        <dbReference type="SAM" id="MobiDB-lite"/>
    </source>
</evidence>
<evidence type="ECO:0000313" key="3">
    <source>
        <dbReference type="Proteomes" id="UP001276659"/>
    </source>
</evidence>
<dbReference type="EMBL" id="JASNWA010000010">
    <property type="protein sequence ID" value="KAK3168441.1"/>
    <property type="molecule type" value="Genomic_DNA"/>
</dbReference>
<evidence type="ECO:0000313" key="2">
    <source>
        <dbReference type="EMBL" id="KAK3168441.1"/>
    </source>
</evidence>
<name>A0AAD9Z011_9LECA</name>
<sequence length="403" mass="44594">MDTAAYLTSQGWAGHGHALHHSGRGITKPLAVTQKNNVLGIGKKRHDAHADQWWARAFDETLKGINTTTNEGTGRIEGVVLGNGARALEMAGRGGGKWVGGKGLYGHFVRGESLSGTLTPEEGGGGGSKETSTGGGEVKIEELEDVVMETVPKEKKEKKKKSKKQSKKQKQKHREVVAGDSGAANFGDVMAGRGVGEVREEPTQAISKGSKKSKKRKHRDAEAEAQVPDLGATAERPIQIQKKWKRRNDSKERVIGKADTLRLRLLDIASQPKCPMSQQKSPKNWLDPEKTKAREEKRRKKAKVQRAIESERKAIGIQTKPVREKKYIDSELHRAMIARKNDRHKAVKTKKMIEDDRESNQKRWKGEFSRLDTGRKKNSFGFGGIIRIEGVSDEKAKQLPITG</sequence>
<feature type="compositionally biased region" description="Basic and acidic residues" evidence="1">
    <location>
        <begin position="286"/>
        <end position="296"/>
    </location>
</feature>
<feature type="compositionally biased region" description="Basic residues" evidence="1">
    <location>
        <begin position="156"/>
        <end position="173"/>
    </location>
</feature>
<feature type="region of interest" description="Disordered" evidence="1">
    <location>
        <begin position="115"/>
        <end position="251"/>
    </location>
</feature>
<comment type="caution">
    <text evidence="2">The sequence shown here is derived from an EMBL/GenBank/DDBJ whole genome shotgun (WGS) entry which is preliminary data.</text>
</comment>
<keyword evidence="3" id="KW-1185">Reference proteome</keyword>
<dbReference type="Proteomes" id="UP001276659">
    <property type="component" value="Unassembled WGS sequence"/>
</dbReference>
<proteinExistence type="predicted"/>
<feature type="compositionally biased region" description="Basic and acidic residues" evidence="1">
    <location>
        <begin position="351"/>
        <end position="361"/>
    </location>
</feature>
<dbReference type="AlphaFoldDB" id="A0AAD9Z011"/>
<feature type="compositionally biased region" description="Gly residues" evidence="1">
    <location>
        <begin position="122"/>
        <end position="137"/>
    </location>
</feature>
<organism evidence="2 3">
    <name type="scientific">Lepraria neglecta</name>
    <dbReference type="NCBI Taxonomy" id="209136"/>
    <lineage>
        <taxon>Eukaryota</taxon>
        <taxon>Fungi</taxon>
        <taxon>Dikarya</taxon>
        <taxon>Ascomycota</taxon>
        <taxon>Pezizomycotina</taxon>
        <taxon>Lecanoromycetes</taxon>
        <taxon>OSLEUM clade</taxon>
        <taxon>Lecanoromycetidae</taxon>
        <taxon>Lecanorales</taxon>
        <taxon>Lecanorineae</taxon>
        <taxon>Stereocaulaceae</taxon>
        <taxon>Lepraria</taxon>
    </lineage>
</organism>